<feature type="domain" description="Metallo-beta-lactamase" evidence="1">
    <location>
        <begin position="30"/>
        <end position="227"/>
    </location>
</feature>
<evidence type="ECO:0000313" key="2">
    <source>
        <dbReference type="EMBL" id="MFC6838180.1"/>
    </source>
</evidence>
<accession>A0ABD5UCG1</accession>
<dbReference type="InterPro" id="IPR050855">
    <property type="entry name" value="NDM-1-like"/>
</dbReference>
<sequence length="303" mass="32531">MAIGDVRAVTTGDCTDLSFVDTGMYDTTGYGSVYLLDAERPAVVESGLGTEHDRVLDALDVVGIDRRAVEVIAVTHVHLDHAGGVGFLAEACPNAEVVVHERGAPHLADPERLVRGTEAAVGDLWPFYTSPEPVPEERLRPVADGERVDLGDHELRVAHAPGHAPHQVVYHDPANDATFTGDAAGVWLPERGAVRATTPPWSFDLEQCLADLHTIGDVDPTTLLYSHFGPHPDPGTALDAARTALVEWVEAVRARRADAEDDEAVVDHFVGTTPCVDAWGEAMARPVAAVDVRGVLDYLDERP</sequence>
<dbReference type="CDD" id="cd07726">
    <property type="entry name" value="ST1585-like_MBL-fold"/>
    <property type="match status" value="1"/>
</dbReference>
<dbReference type="AlphaFoldDB" id="A0ABD5UCG1"/>
<dbReference type="RefSeq" id="WP_304449897.1">
    <property type="nucleotide sequence ID" value="NZ_JARRAH010000003.1"/>
</dbReference>
<dbReference type="Pfam" id="PF00753">
    <property type="entry name" value="Lactamase_B"/>
    <property type="match status" value="1"/>
</dbReference>
<protein>
    <submittedName>
        <fullName evidence="2">MBL fold metallo-hydrolase</fullName>
    </submittedName>
</protein>
<keyword evidence="3" id="KW-1185">Reference proteome</keyword>
<dbReference type="EMBL" id="JBHSXM010000003">
    <property type="protein sequence ID" value="MFC6838180.1"/>
    <property type="molecule type" value="Genomic_DNA"/>
</dbReference>
<reference evidence="2 3" key="1">
    <citation type="journal article" date="2019" name="Int. J. Syst. Evol. Microbiol.">
        <title>The Global Catalogue of Microorganisms (GCM) 10K type strain sequencing project: providing services to taxonomists for standard genome sequencing and annotation.</title>
        <authorList>
            <consortium name="The Broad Institute Genomics Platform"/>
            <consortium name="The Broad Institute Genome Sequencing Center for Infectious Disease"/>
            <person name="Wu L."/>
            <person name="Ma J."/>
        </authorList>
    </citation>
    <scope>NUCLEOTIDE SEQUENCE [LARGE SCALE GENOMIC DNA]</scope>
    <source>
        <strain evidence="2 3">PSRA2</strain>
    </source>
</reference>
<name>A0ABD5UCG1_9EURY</name>
<evidence type="ECO:0000259" key="1">
    <source>
        <dbReference type="SMART" id="SM00849"/>
    </source>
</evidence>
<dbReference type="InterPro" id="IPR037482">
    <property type="entry name" value="ST1585_MBL-fold"/>
</dbReference>
<dbReference type="PANTHER" id="PTHR42951">
    <property type="entry name" value="METALLO-BETA-LACTAMASE DOMAIN-CONTAINING"/>
    <property type="match status" value="1"/>
</dbReference>
<dbReference type="InterPro" id="IPR001279">
    <property type="entry name" value="Metallo-B-lactamas"/>
</dbReference>
<evidence type="ECO:0000313" key="3">
    <source>
        <dbReference type="Proteomes" id="UP001596406"/>
    </source>
</evidence>
<proteinExistence type="predicted"/>
<dbReference type="Gene3D" id="3.60.15.10">
    <property type="entry name" value="Ribonuclease Z/Hydroxyacylglutathione hydrolase-like"/>
    <property type="match status" value="1"/>
</dbReference>
<dbReference type="InterPro" id="IPR036866">
    <property type="entry name" value="RibonucZ/Hydroxyglut_hydro"/>
</dbReference>
<dbReference type="PANTHER" id="PTHR42951:SF4">
    <property type="entry name" value="ACYL-COENZYME A THIOESTERASE MBLAC2"/>
    <property type="match status" value="1"/>
</dbReference>
<dbReference type="Proteomes" id="UP001596406">
    <property type="component" value="Unassembled WGS sequence"/>
</dbReference>
<dbReference type="SMART" id="SM00849">
    <property type="entry name" value="Lactamase_B"/>
    <property type="match status" value="1"/>
</dbReference>
<organism evidence="2 3">
    <name type="scientific">Halomarina ordinaria</name>
    <dbReference type="NCBI Taxonomy" id="3033939"/>
    <lineage>
        <taxon>Archaea</taxon>
        <taxon>Methanobacteriati</taxon>
        <taxon>Methanobacteriota</taxon>
        <taxon>Stenosarchaea group</taxon>
        <taxon>Halobacteria</taxon>
        <taxon>Halobacteriales</taxon>
        <taxon>Natronomonadaceae</taxon>
        <taxon>Halomarina</taxon>
    </lineage>
</organism>
<gene>
    <name evidence="2" type="ORF">ACFQHK_16995</name>
</gene>
<comment type="caution">
    <text evidence="2">The sequence shown here is derived from an EMBL/GenBank/DDBJ whole genome shotgun (WGS) entry which is preliminary data.</text>
</comment>
<dbReference type="SUPFAM" id="SSF56281">
    <property type="entry name" value="Metallo-hydrolase/oxidoreductase"/>
    <property type="match status" value="1"/>
</dbReference>